<dbReference type="OrthoDB" id="10425357at2759"/>
<gene>
    <name evidence="2" type="ORF">E3P86_00491</name>
    <name evidence="1" type="ORF">E3P90_01213</name>
</gene>
<organism evidence="2 4">
    <name type="scientific">Wallemia ichthyophaga</name>
    <dbReference type="NCBI Taxonomy" id="245174"/>
    <lineage>
        <taxon>Eukaryota</taxon>
        <taxon>Fungi</taxon>
        <taxon>Dikarya</taxon>
        <taxon>Basidiomycota</taxon>
        <taxon>Wallemiomycotina</taxon>
        <taxon>Wallemiomycetes</taxon>
        <taxon>Wallemiales</taxon>
        <taxon>Wallemiaceae</taxon>
        <taxon>Wallemia</taxon>
    </lineage>
</organism>
<reference evidence="3 4" key="1">
    <citation type="submission" date="2019-03" db="EMBL/GenBank/DDBJ databases">
        <title>Sequencing 23 genomes of Wallemia ichthyophaga.</title>
        <authorList>
            <person name="Gostincar C."/>
        </authorList>
    </citation>
    <scope>NUCLEOTIDE SEQUENCE [LARGE SCALE GENOMIC DNA]</scope>
    <source>
        <strain evidence="2 4">EXF-6200</strain>
        <strain evidence="1 3">EXF-8621</strain>
    </source>
</reference>
<dbReference type="EMBL" id="SPOI01000011">
    <property type="protein sequence ID" value="TIB42147.1"/>
    <property type="molecule type" value="Genomic_DNA"/>
</dbReference>
<accession>A0A4T0I5S5</accession>
<evidence type="ECO:0000313" key="4">
    <source>
        <dbReference type="Proteomes" id="UP000310689"/>
    </source>
</evidence>
<evidence type="ECO:0000313" key="2">
    <source>
        <dbReference type="EMBL" id="TIB42147.1"/>
    </source>
</evidence>
<comment type="caution">
    <text evidence="2">The sequence shown here is derived from an EMBL/GenBank/DDBJ whole genome shotgun (WGS) entry which is preliminary data.</text>
</comment>
<evidence type="ECO:0000313" key="1">
    <source>
        <dbReference type="EMBL" id="TIB14575.1"/>
    </source>
</evidence>
<dbReference type="Proteomes" id="UP000310689">
    <property type="component" value="Unassembled WGS sequence"/>
</dbReference>
<name>A0A4T0I5S5_WALIC</name>
<dbReference type="AlphaFoldDB" id="A0A4T0I5S5"/>
<evidence type="ECO:0000313" key="3">
    <source>
        <dbReference type="Proteomes" id="UP000306954"/>
    </source>
</evidence>
<proteinExistence type="predicted"/>
<dbReference type="Proteomes" id="UP000306954">
    <property type="component" value="Unassembled WGS sequence"/>
</dbReference>
<dbReference type="EMBL" id="SPOF01000010">
    <property type="protein sequence ID" value="TIB14575.1"/>
    <property type="molecule type" value="Genomic_DNA"/>
</dbReference>
<sequence>MSRSASSSGSSSSTLKTAPSVNIYTSSSSAFDPFTAYAPDIQMSVHATPMLSDTIDTMRVDILQNNEEIAVLHLSITRLPLSCSKRDDLVEQELDILPSDANIRLSNKSPLELACGKMPPVSYVGGRIRSQGALHPYAVFESRRGSLFRGQLAGNRVKHQISILDDSRVSPITSFVLIIANQAKHCCVWSRNLDGLAKRYDLTQYHKSQGMIFNPAGAAGG</sequence>
<protein>
    <submittedName>
        <fullName evidence="2">Uncharacterized protein</fullName>
    </submittedName>
</protein>